<dbReference type="Gene3D" id="3.40.50.10190">
    <property type="entry name" value="BRCT domain"/>
    <property type="match status" value="1"/>
</dbReference>
<dbReference type="EMBL" id="KB446541">
    <property type="protein sequence ID" value="EME42095.1"/>
    <property type="molecule type" value="Genomic_DNA"/>
</dbReference>
<name>N1PKL2_DOTSN</name>
<feature type="region of interest" description="Disordered" evidence="1">
    <location>
        <begin position="241"/>
        <end position="263"/>
    </location>
</feature>
<sequence length="263" mass="27906">MPTKAPPAAKPSKNIFDPFNSSATGHQRAENRLSGSTSWRDSRTLKLREQFSAGVGGGKRVSDTVGAGSLDFGLDGRTENGGDLLESVHPSTTPDSISLTKAAQTMQDESIKNETAGDETTPESPPEPAQIFKDLTFYINGSTAPYSDHKIKHLLSTHGGNTSISLGRRTVTHVVIGKPSKDGGSCGGGLAGSKIQKEITSKCGNSVKFVNVGWVVESVRLGKRQPESRFEGMSLKPRGVKGIKTMFGGRGKGKREGDGMRYG</sequence>
<gene>
    <name evidence="3" type="ORF">DOTSEDRAFT_154628</name>
</gene>
<dbReference type="OrthoDB" id="427711at2759"/>
<protein>
    <recommendedName>
        <fullName evidence="2">BRCT domain-containing protein</fullName>
    </recommendedName>
</protein>
<keyword evidence="4" id="KW-1185">Reference proteome</keyword>
<dbReference type="AlphaFoldDB" id="N1PKL2"/>
<feature type="compositionally biased region" description="Polar residues" evidence="1">
    <location>
        <begin position="89"/>
        <end position="108"/>
    </location>
</feature>
<evidence type="ECO:0000259" key="2">
    <source>
        <dbReference type="PROSITE" id="PS50172"/>
    </source>
</evidence>
<evidence type="ECO:0000313" key="4">
    <source>
        <dbReference type="Proteomes" id="UP000016933"/>
    </source>
</evidence>
<dbReference type="HOGENOM" id="CLU_054245_0_0_1"/>
<reference evidence="4" key="1">
    <citation type="journal article" date="2012" name="PLoS Genet.">
        <title>The genomes of the fungal plant pathogens Cladosporium fulvum and Dothistroma septosporum reveal adaptation to different hosts and lifestyles but also signatures of common ancestry.</title>
        <authorList>
            <person name="de Wit P.J.G.M."/>
            <person name="van der Burgt A."/>
            <person name="Oekmen B."/>
            <person name="Stergiopoulos I."/>
            <person name="Abd-Elsalam K.A."/>
            <person name="Aerts A.L."/>
            <person name="Bahkali A.H."/>
            <person name="Beenen H.G."/>
            <person name="Chettri P."/>
            <person name="Cox M.P."/>
            <person name="Datema E."/>
            <person name="de Vries R.P."/>
            <person name="Dhillon B."/>
            <person name="Ganley A.R."/>
            <person name="Griffiths S.A."/>
            <person name="Guo Y."/>
            <person name="Hamelin R.C."/>
            <person name="Henrissat B."/>
            <person name="Kabir M.S."/>
            <person name="Jashni M.K."/>
            <person name="Kema G."/>
            <person name="Klaubauf S."/>
            <person name="Lapidus A."/>
            <person name="Levasseur A."/>
            <person name="Lindquist E."/>
            <person name="Mehrabi R."/>
            <person name="Ohm R.A."/>
            <person name="Owen T.J."/>
            <person name="Salamov A."/>
            <person name="Schwelm A."/>
            <person name="Schijlen E."/>
            <person name="Sun H."/>
            <person name="van den Burg H.A."/>
            <person name="van Ham R.C.H.J."/>
            <person name="Zhang S."/>
            <person name="Goodwin S.B."/>
            <person name="Grigoriev I.V."/>
            <person name="Collemare J."/>
            <person name="Bradshaw R.E."/>
        </authorList>
    </citation>
    <scope>NUCLEOTIDE SEQUENCE [LARGE SCALE GENOMIC DNA]</scope>
    <source>
        <strain evidence="4">NZE10 / CBS 128990</strain>
    </source>
</reference>
<feature type="domain" description="BRCT" evidence="2">
    <location>
        <begin position="127"/>
        <end position="232"/>
    </location>
</feature>
<feature type="compositionally biased region" description="Basic and acidic residues" evidence="1">
    <location>
        <begin position="40"/>
        <end position="49"/>
    </location>
</feature>
<dbReference type="OMA" id="VSDHRLK"/>
<dbReference type="PROSITE" id="PS50172">
    <property type="entry name" value="BRCT"/>
    <property type="match status" value="1"/>
</dbReference>
<dbReference type="Pfam" id="PF16589">
    <property type="entry name" value="BRCT_2"/>
    <property type="match status" value="1"/>
</dbReference>
<reference evidence="3 4" key="2">
    <citation type="journal article" date="2012" name="PLoS Pathog.">
        <title>Diverse lifestyles and strategies of plant pathogenesis encoded in the genomes of eighteen Dothideomycetes fungi.</title>
        <authorList>
            <person name="Ohm R.A."/>
            <person name="Feau N."/>
            <person name="Henrissat B."/>
            <person name="Schoch C.L."/>
            <person name="Horwitz B.A."/>
            <person name="Barry K.W."/>
            <person name="Condon B.J."/>
            <person name="Copeland A.C."/>
            <person name="Dhillon B."/>
            <person name="Glaser F."/>
            <person name="Hesse C.N."/>
            <person name="Kosti I."/>
            <person name="LaButti K."/>
            <person name="Lindquist E.A."/>
            <person name="Lucas S."/>
            <person name="Salamov A.A."/>
            <person name="Bradshaw R.E."/>
            <person name="Ciuffetti L."/>
            <person name="Hamelin R.C."/>
            <person name="Kema G.H.J."/>
            <person name="Lawrence C."/>
            <person name="Scott J.A."/>
            <person name="Spatafora J.W."/>
            <person name="Turgeon B.G."/>
            <person name="de Wit P.J.G.M."/>
            <person name="Zhong S."/>
            <person name="Goodwin S.B."/>
            <person name="Grigoriev I.V."/>
        </authorList>
    </citation>
    <scope>NUCLEOTIDE SEQUENCE [LARGE SCALE GENOMIC DNA]</scope>
    <source>
        <strain evidence="4">NZE10 / CBS 128990</strain>
    </source>
</reference>
<dbReference type="InterPro" id="IPR036420">
    <property type="entry name" value="BRCT_dom_sf"/>
</dbReference>
<dbReference type="eggNOG" id="ENOG502SKU0">
    <property type="taxonomic scope" value="Eukaryota"/>
</dbReference>
<evidence type="ECO:0000313" key="3">
    <source>
        <dbReference type="EMBL" id="EME42095.1"/>
    </source>
</evidence>
<dbReference type="SUPFAM" id="SSF52113">
    <property type="entry name" value="BRCT domain"/>
    <property type="match status" value="1"/>
</dbReference>
<evidence type="ECO:0000256" key="1">
    <source>
        <dbReference type="SAM" id="MobiDB-lite"/>
    </source>
</evidence>
<dbReference type="InterPro" id="IPR001357">
    <property type="entry name" value="BRCT_dom"/>
</dbReference>
<proteinExistence type="predicted"/>
<feature type="region of interest" description="Disordered" evidence="1">
    <location>
        <begin position="1"/>
        <end position="126"/>
    </location>
</feature>
<organism evidence="3 4">
    <name type="scientific">Dothistroma septosporum (strain NZE10 / CBS 128990)</name>
    <name type="common">Red band needle blight fungus</name>
    <name type="synonym">Mycosphaerella pini</name>
    <dbReference type="NCBI Taxonomy" id="675120"/>
    <lineage>
        <taxon>Eukaryota</taxon>
        <taxon>Fungi</taxon>
        <taxon>Dikarya</taxon>
        <taxon>Ascomycota</taxon>
        <taxon>Pezizomycotina</taxon>
        <taxon>Dothideomycetes</taxon>
        <taxon>Dothideomycetidae</taxon>
        <taxon>Mycosphaerellales</taxon>
        <taxon>Mycosphaerellaceae</taxon>
        <taxon>Dothistroma</taxon>
    </lineage>
</organism>
<feature type="compositionally biased region" description="Basic and acidic residues" evidence="1">
    <location>
        <begin position="254"/>
        <end position="263"/>
    </location>
</feature>
<accession>N1PKL2</accession>
<dbReference type="Proteomes" id="UP000016933">
    <property type="component" value="Unassembled WGS sequence"/>
</dbReference>